<dbReference type="RefSeq" id="WP_100079677.1">
    <property type="nucleotide sequence ID" value="NZ_LT608334.1"/>
</dbReference>
<dbReference type="Pfam" id="PF04199">
    <property type="entry name" value="Cyclase"/>
    <property type="match status" value="1"/>
</dbReference>
<dbReference type="PANTHER" id="PTHR31118">
    <property type="entry name" value="CYCLASE-LIKE PROTEIN 2"/>
    <property type="match status" value="1"/>
</dbReference>
<dbReference type="SUPFAM" id="SSF102198">
    <property type="entry name" value="Putative cyclase"/>
    <property type="match status" value="1"/>
</dbReference>
<dbReference type="GO" id="GO:0004061">
    <property type="term" value="F:arylformamidase activity"/>
    <property type="evidence" value="ECO:0007669"/>
    <property type="project" value="InterPro"/>
</dbReference>
<dbReference type="AlphaFoldDB" id="A0A212LF07"/>
<evidence type="ECO:0000313" key="1">
    <source>
        <dbReference type="EMBL" id="SCM76047.1"/>
    </source>
</evidence>
<proteinExistence type="predicted"/>
<dbReference type="InterPro" id="IPR037175">
    <property type="entry name" value="KFase_sf"/>
</dbReference>
<dbReference type="GO" id="GO:0019441">
    <property type="term" value="P:L-tryptophan catabolic process to kynurenine"/>
    <property type="evidence" value="ECO:0007669"/>
    <property type="project" value="InterPro"/>
</dbReference>
<accession>A0A212LF07</accession>
<dbReference type="EMBL" id="FMJD01000007">
    <property type="protein sequence ID" value="SCM76047.1"/>
    <property type="molecule type" value="Genomic_DNA"/>
</dbReference>
<gene>
    <name evidence="1" type="ORF">KL86PLE_30494</name>
</gene>
<sequence length="259" mass="28857">MCTPNSPRPACRCRNAVDDLYGRLKAMRTVDLAPRLERGIPRWPTHPHFFIDPTITYEHDGYYCQSVVMPEHVGCHVDAPSHVAQNRKDDTVDTLPVDALVAPAVVYDFSDRAFQPGEVLTTDDIEAYEKRHGCAVRPGDIALVNFGWLKAHWRRDNLAQWYATNSPGMNEEVTILFKERGVTAVGADTIACESALVDGRIIDMPGHRKHWLPNGILILESVANLELVSRECLFVATALPIERGSGSPLRPIAYCPQSD</sequence>
<organism evidence="1">
    <name type="scientific">uncultured Pleomorphomonas sp</name>
    <dbReference type="NCBI Taxonomy" id="442121"/>
    <lineage>
        <taxon>Bacteria</taxon>
        <taxon>Pseudomonadati</taxon>
        <taxon>Pseudomonadota</taxon>
        <taxon>Alphaproteobacteria</taxon>
        <taxon>Hyphomicrobiales</taxon>
        <taxon>Pleomorphomonadaceae</taxon>
        <taxon>Pleomorphomonas</taxon>
        <taxon>environmental samples</taxon>
    </lineage>
</organism>
<dbReference type="PANTHER" id="PTHR31118:SF12">
    <property type="entry name" value="CYCLASE-LIKE PROTEIN 2"/>
    <property type="match status" value="1"/>
</dbReference>
<reference evidence="1" key="1">
    <citation type="submission" date="2016-08" db="EMBL/GenBank/DDBJ databases">
        <authorList>
            <person name="Seilhamer J.J."/>
        </authorList>
    </citation>
    <scope>NUCLEOTIDE SEQUENCE</scope>
    <source>
        <strain evidence="1">86</strain>
    </source>
</reference>
<dbReference type="Gene3D" id="3.50.30.50">
    <property type="entry name" value="Putative cyclase"/>
    <property type="match status" value="1"/>
</dbReference>
<name>A0A212LF07_9HYPH</name>
<dbReference type="InterPro" id="IPR007325">
    <property type="entry name" value="KFase/CYL"/>
</dbReference>
<protein>
    <submittedName>
        <fullName evidence="1">Cyclase family protein</fullName>
    </submittedName>
</protein>